<gene>
    <name evidence="1" type="ORF">H9872_05625</name>
</gene>
<evidence type="ECO:0000313" key="1">
    <source>
        <dbReference type="EMBL" id="MBU3804214.1"/>
    </source>
</evidence>
<dbReference type="EMBL" id="JAHLFQ010000123">
    <property type="protein sequence ID" value="MBU3804214.1"/>
    <property type="molecule type" value="Genomic_DNA"/>
</dbReference>
<comment type="caution">
    <text evidence="1">The sequence shown here is derived from an EMBL/GenBank/DDBJ whole genome shotgun (WGS) entry which is preliminary data.</text>
</comment>
<sequence>MERREEFKRWLQNERHNKSEKHIPERIIDSYLKSIHKVSDAMYELGVISKRLYSMKSVEEVQAAVNQIRKDRTYLTMNTESGNMHHKALNHYINFTEAKANQ</sequence>
<dbReference type="Proteomes" id="UP000824229">
    <property type="component" value="Unassembled WGS sequence"/>
</dbReference>
<protein>
    <submittedName>
        <fullName evidence="1">Uncharacterized protein</fullName>
    </submittedName>
</protein>
<reference evidence="1" key="1">
    <citation type="journal article" date="2021" name="PeerJ">
        <title>Extensive microbial diversity within the chicken gut microbiome revealed by metagenomics and culture.</title>
        <authorList>
            <person name="Gilroy R."/>
            <person name="Ravi A."/>
            <person name="Getino M."/>
            <person name="Pursley I."/>
            <person name="Horton D.L."/>
            <person name="Alikhan N.F."/>
            <person name="Baker D."/>
            <person name="Gharbi K."/>
            <person name="Hall N."/>
            <person name="Watson M."/>
            <person name="Adriaenssens E.M."/>
            <person name="Foster-Nyarko E."/>
            <person name="Jarju S."/>
            <person name="Secka A."/>
            <person name="Antonio M."/>
            <person name="Oren A."/>
            <person name="Chaudhuri R.R."/>
            <person name="La Ragione R."/>
            <person name="Hildebrand F."/>
            <person name="Pallen M.J."/>
        </authorList>
    </citation>
    <scope>NUCLEOTIDE SEQUENCE</scope>
    <source>
        <strain evidence="1">B5-657</strain>
    </source>
</reference>
<dbReference type="AlphaFoldDB" id="A0A9E2NLJ9"/>
<evidence type="ECO:0000313" key="2">
    <source>
        <dbReference type="Proteomes" id="UP000824229"/>
    </source>
</evidence>
<organism evidence="1 2">
    <name type="scientific">Candidatus Cellulosilyticum pullistercoris</name>
    <dbReference type="NCBI Taxonomy" id="2838521"/>
    <lineage>
        <taxon>Bacteria</taxon>
        <taxon>Bacillati</taxon>
        <taxon>Bacillota</taxon>
        <taxon>Clostridia</taxon>
        <taxon>Lachnospirales</taxon>
        <taxon>Cellulosilyticaceae</taxon>
        <taxon>Cellulosilyticum</taxon>
    </lineage>
</organism>
<accession>A0A9E2NLJ9</accession>
<proteinExistence type="predicted"/>
<name>A0A9E2NLJ9_9FIRM</name>
<reference evidence="1" key="2">
    <citation type="submission" date="2021-04" db="EMBL/GenBank/DDBJ databases">
        <authorList>
            <person name="Gilroy R."/>
        </authorList>
    </citation>
    <scope>NUCLEOTIDE SEQUENCE</scope>
    <source>
        <strain evidence="1">B5-657</strain>
    </source>
</reference>